<dbReference type="EMBL" id="QVQW01000040">
    <property type="protein sequence ID" value="RKU43642.1"/>
    <property type="molecule type" value="Genomic_DNA"/>
</dbReference>
<proteinExistence type="predicted"/>
<evidence type="ECO:0000313" key="3">
    <source>
        <dbReference type="Proteomes" id="UP000275385"/>
    </source>
</evidence>
<comment type="caution">
    <text evidence="2">The sequence shown here is derived from an EMBL/GenBank/DDBJ whole genome shotgun (WGS) entry which is preliminary data.</text>
</comment>
<organism evidence="2 3">
    <name type="scientific">Coniochaeta pulveracea</name>
    <dbReference type="NCBI Taxonomy" id="177199"/>
    <lineage>
        <taxon>Eukaryota</taxon>
        <taxon>Fungi</taxon>
        <taxon>Dikarya</taxon>
        <taxon>Ascomycota</taxon>
        <taxon>Pezizomycotina</taxon>
        <taxon>Sordariomycetes</taxon>
        <taxon>Sordariomycetidae</taxon>
        <taxon>Coniochaetales</taxon>
        <taxon>Coniochaetaceae</taxon>
        <taxon>Coniochaeta</taxon>
    </lineage>
</organism>
<reference evidence="2 3" key="1">
    <citation type="submission" date="2018-08" db="EMBL/GenBank/DDBJ databases">
        <title>Draft genome of the lignicolous fungus Coniochaeta pulveracea.</title>
        <authorList>
            <person name="Borstlap C.J."/>
            <person name="De Witt R.N."/>
            <person name="Botha A."/>
            <person name="Volschenk H."/>
        </authorList>
    </citation>
    <scope>NUCLEOTIDE SEQUENCE [LARGE SCALE GENOMIC DNA]</scope>
    <source>
        <strain evidence="2 3">CAB683</strain>
    </source>
</reference>
<dbReference type="AlphaFoldDB" id="A0A420Y6Z1"/>
<protein>
    <submittedName>
        <fullName evidence="2">Uncharacterized protein</fullName>
    </submittedName>
</protein>
<feature type="compositionally biased region" description="Polar residues" evidence="1">
    <location>
        <begin position="97"/>
        <end position="116"/>
    </location>
</feature>
<accession>A0A420Y6Z1</accession>
<dbReference type="Proteomes" id="UP000275385">
    <property type="component" value="Unassembled WGS sequence"/>
</dbReference>
<feature type="compositionally biased region" description="Polar residues" evidence="1">
    <location>
        <begin position="67"/>
        <end position="83"/>
    </location>
</feature>
<sequence length="161" mass="16733">MTIMVPPVVAANNSGPGTQHQVAQATLPQGQTAAGAQQYHHQPLPLAFAPGPQDPSIYHHHSLPDPASSSQGQEARHPSTSQGFPGPSQGPNARGEASSSSQTEPSAMTANATSLTPLPRSTAGNTNNVGPLSVADEVILDDGTKFKIIRESKHSTTYQKL</sequence>
<gene>
    <name evidence="2" type="ORF">DL546_005134</name>
</gene>
<evidence type="ECO:0000256" key="1">
    <source>
        <dbReference type="SAM" id="MobiDB-lite"/>
    </source>
</evidence>
<keyword evidence="3" id="KW-1185">Reference proteome</keyword>
<feature type="region of interest" description="Disordered" evidence="1">
    <location>
        <begin position="11"/>
        <end position="133"/>
    </location>
</feature>
<feature type="compositionally biased region" description="Polar residues" evidence="1">
    <location>
        <begin position="11"/>
        <end position="35"/>
    </location>
</feature>
<name>A0A420Y6Z1_9PEZI</name>
<evidence type="ECO:0000313" key="2">
    <source>
        <dbReference type="EMBL" id="RKU43642.1"/>
    </source>
</evidence>